<dbReference type="RefSeq" id="WP_093202316.1">
    <property type="nucleotide sequence ID" value="NZ_FNGS01000004.1"/>
</dbReference>
<gene>
    <name evidence="2" type="ORF">SAMN04488090_2460</name>
</gene>
<evidence type="ECO:0000259" key="1">
    <source>
        <dbReference type="PROSITE" id="PS51352"/>
    </source>
</evidence>
<proteinExistence type="predicted"/>
<protein>
    <submittedName>
        <fullName evidence="2">Peroxiredoxin</fullName>
    </submittedName>
</protein>
<dbReference type="AlphaFoldDB" id="A0A1G9Q648"/>
<feature type="domain" description="Thioredoxin" evidence="1">
    <location>
        <begin position="317"/>
        <end position="458"/>
    </location>
</feature>
<sequence length="461" mass="51548">MRPTLFLLLFLTHLVRAGEIRVTGTVSNLTASQLECTVLSGDIAEGPATISIPVQNGRIDYRIDVPSVVSLAFYDGTNRFGGFAGPGTHLDIRYDASDFARTYTVAGSGRKAFLLAEEIDRLKAFAIAETEPARKHSYPVDYLFPKIDSIRIVLAGKIPDPAIRIACRPVLEGYLEAMVLRVKYNSLVSVFGDSYNAILEKQSGKLSTASRQALKKLLVFDDRFASSRFYVSMVESTASIYFEENIAPLPGNKLTMYAYFLQTLPRRLRTRVLFSRLLRDIARNPGEDSGIRPAIGKLEDARLKQIAEARYRYATRIREGQPAPDFSLQDQNGKKITLADLRGKVVHLDFWFAACGPCHALFRKTEPVKKYFENNPDVVFLVISVDGRDTWTKALARFNISGQHVFTENRFGEHPVIADYLVAAYPTTFLLDRSGRFSITRPSENPEELIKQIEAVSASGK</sequence>
<dbReference type="GO" id="GO:0016491">
    <property type="term" value="F:oxidoreductase activity"/>
    <property type="evidence" value="ECO:0007669"/>
    <property type="project" value="InterPro"/>
</dbReference>
<keyword evidence="3" id="KW-1185">Reference proteome</keyword>
<name>A0A1G9Q648_9BACT</name>
<dbReference type="OrthoDB" id="6399635at2"/>
<reference evidence="2 3" key="1">
    <citation type="submission" date="2016-10" db="EMBL/GenBank/DDBJ databases">
        <authorList>
            <person name="de Groot N.N."/>
        </authorList>
    </citation>
    <scope>NUCLEOTIDE SEQUENCE [LARGE SCALE GENOMIC DNA]</scope>
    <source>
        <strain evidence="2 3">DSM 21668</strain>
    </source>
</reference>
<dbReference type="InterPro" id="IPR050553">
    <property type="entry name" value="Thioredoxin_ResA/DsbE_sf"/>
</dbReference>
<dbReference type="Gene3D" id="3.40.30.10">
    <property type="entry name" value="Glutaredoxin"/>
    <property type="match status" value="1"/>
</dbReference>
<evidence type="ECO:0000313" key="3">
    <source>
        <dbReference type="Proteomes" id="UP000198901"/>
    </source>
</evidence>
<dbReference type="EMBL" id="FNGS01000004">
    <property type="protein sequence ID" value="SDM05815.1"/>
    <property type="molecule type" value="Genomic_DNA"/>
</dbReference>
<dbReference type="CDD" id="cd02966">
    <property type="entry name" value="TlpA_like_family"/>
    <property type="match status" value="1"/>
</dbReference>
<dbReference type="InterPro" id="IPR036249">
    <property type="entry name" value="Thioredoxin-like_sf"/>
</dbReference>
<dbReference type="STRING" id="563176.SAMN04488090_2460"/>
<accession>A0A1G9Q648</accession>
<dbReference type="InterPro" id="IPR013766">
    <property type="entry name" value="Thioredoxin_domain"/>
</dbReference>
<organism evidence="2 3">
    <name type="scientific">Siphonobacter aquaeclarae</name>
    <dbReference type="NCBI Taxonomy" id="563176"/>
    <lineage>
        <taxon>Bacteria</taxon>
        <taxon>Pseudomonadati</taxon>
        <taxon>Bacteroidota</taxon>
        <taxon>Cytophagia</taxon>
        <taxon>Cytophagales</taxon>
        <taxon>Cytophagaceae</taxon>
        <taxon>Siphonobacter</taxon>
    </lineage>
</organism>
<dbReference type="PANTHER" id="PTHR42852">
    <property type="entry name" value="THIOL:DISULFIDE INTERCHANGE PROTEIN DSBE"/>
    <property type="match status" value="1"/>
</dbReference>
<dbReference type="InterPro" id="IPR000866">
    <property type="entry name" value="AhpC/TSA"/>
</dbReference>
<dbReference type="PROSITE" id="PS51352">
    <property type="entry name" value="THIOREDOXIN_2"/>
    <property type="match status" value="1"/>
</dbReference>
<dbReference type="PANTHER" id="PTHR42852:SF13">
    <property type="entry name" value="PROTEIN DIPZ"/>
    <property type="match status" value="1"/>
</dbReference>
<evidence type="ECO:0000313" key="2">
    <source>
        <dbReference type="EMBL" id="SDM05815.1"/>
    </source>
</evidence>
<dbReference type="Proteomes" id="UP000198901">
    <property type="component" value="Unassembled WGS sequence"/>
</dbReference>
<dbReference type="SUPFAM" id="SSF52833">
    <property type="entry name" value="Thioredoxin-like"/>
    <property type="match status" value="1"/>
</dbReference>
<dbReference type="GO" id="GO:0016209">
    <property type="term" value="F:antioxidant activity"/>
    <property type="evidence" value="ECO:0007669"/>
    <property type="project" value="InterPro"/>
</dbReference>
<dbReference type="Pfam" id="PF00578">
    <property type="entry name" value="AhpC-TSA"/>
    <property type="match status" value="1"/>
</dbReference>